<gene>
    <name evidence="2" type="ORF">ACFSCY_16010</name>
</gene>
<protein>
    <submittedName>
        <fullName evidence="2">Cupin domain-containing protein</fullName>
    </submittedName>
</protein>
<dbReference type="InterPro" id="IPR011051">
    <property type="entry name" value="RmlC_Cupin_sf"/>
</dbReference>
<feature type="domain" description="Cupin type-2" evidence="1">
    <location>
        <begin position="34"/>
        <end position="99"/>
    </location>
</feature>
<dbReference type="Gene3D" id="2.60.120.10">
    <property type="entry name" value="Jelly Rolls"/>
    <property type="match status" value="1"/>
</dbReference>
<accession>A0ABW4FPK9</accession>
<dbReference type="Pfam" id="PF07883">
    <property type="entry name" value="Cupin_2"/>
    <property type="match status" value="1"/>
</dbReference>
<name>A0ABW4FPK9_9PSEU</name>
<sequence length="112" mass="11793">MQVLQGAAAFSVPDGKPSHYEEHLRVPDLSVGTYCIPVGGKDGQQPHTEDEIYVVVSGRGWLEAESGSTDVGPGSVVFVPAGEPHRFTDVTKDLAVLVVFGPAEYSRAGAPT</sequence>
<evidence type="ECO:0000259" key="1">
    <source>
        <dbReference type="Pfam" id="PF07883"/>
    </source>
</evidence>
<dbReference type="Proteomes" id="UP001597145">
    <property type="component" value="Unassembled WGS sequence"/>
</dbReference>
<dbReference type="InterPro" id="IPR013096">
    <property type="entry name" value="Cupin_2"/>
</dbReference>
<evidence type="ECO:0000313" key="2">
    <source>
        <dbReference type="EMBL" id="MFD1530947.1"/>
    </source>
</evidence>
<organism evidence="2 3">
    <name type="scientific">Pseudonocardia aurantiaca</name>
    <dbReference type="NCBI Taxonomy" id="75290"/>
    <lineage>
        <taxon>Bacteria</taxon>
        <taxon>Bacillati</taxon>
        <taxon>Actinomycetota</taxon>
        <taxon>Actinomycetes</taxon>
        <taxon>Pseudonocardiales</taxon>
        <taxon>Pseudonocardiaceae</taxon>
        <taxon>Pseudonocardia</taxon>
    </lineage>
</organism>
<dbReference type="SUPFAM" id="SSF51182">
    <property type="entry name" value="RmlC-like cupins"/>
    <property type="match status" value="1"/>
</dbReference>
<dbReference type="EMBL" id="JBHUCP010000009">
    <property type="protein sequence ID" value="MFD1530947.1"/>
    <property type="molecule type" value="Genomic_DNA"/>
</dbReference>
<reference evidence="3" key="1">
    <citation type="journal article" date="2019" name="Int. J. Syst. Evol. Microbiol.">
        <title>The Global Catalogue of Microorganisms (GCM) 10K type strain sequencing project: providing services to taxonomists for standard genome sequencing and annotation.</title>
        <authorList>
            <consortium name="The Broad Institute Genomics Platform"/>
            <consortium name="The Broad Institute Genome Sequencing Center for Infectious Disease"/>
            <person name="Wu L."/>
            <person name="Ma J."/>
        </authorList>
    </citation>
    <scope>NUCLEOTIDE SEQUENCE [LARGE SCALE GENOMIC DNA]</scope>
    <source>
        <strain evidence="3">JCM 12165</strain>
    </source>
</reference>
<proteinExistence type="predicted"/>
<dbReference type="InterPro" id="IPR014710">
    <property type="entry name" value="RmlC-like_jellyroll"/>
</dbReference>
<evidence type="ECO:0000313" key="3">
    <source>
        <dbReference type="Proteomes" id="UP001597145"/>
    </source>
</evidence>
<dbReference type="RefSeq" id="WP_343970988.1">
    <property type="nucleotide sequence ID" value="NZ_BAAAJG010000002.1"/>
</dbReference>
<keyword evidence="3" id="KW-1185">Reference proteome</keyword>
<comment type="caution">
    <text evidence="2">The sequence shown here is derived from an EMBL/GenBank/DDBJ whole genome shotgun (WGS) entry which is preliminary data.</text>
</comment>